<name>A0A8J8WF69_CHIOP</name>
<dbReference type="EMBL" id="JACEEZ010025442">
    <property type="protein sequence ID" value="KAG0700759.1"/>
    <property type="molecule type" value="Genomic_DNA"/>
</dbReference>
<keyword evidence="2" id="KW-1185">Reference proteome</keyword>
<protein>
    <submittedName>
        <fullName evidence="1">Uncharacterized protein</fullName>
    </submittedName>
</protein>
<sequence>MSRHLSPSKRCGILRSPGVLSTIHVVGLRDVPKKRTNWLWGKTNWEGLQDALRHTPWNSILTGDMDTHVGSFTSTIHSLQRMYVPTHTFTVKPLNRPWFGYDCRVAADEKSRAWRWFRRQTTHNNKQRHKEACVNMQRVQRVAQQRWQDELKFKLSGRSVGSNSWWTALKEQQGFAPDDHILPLIKLTVQ</sequence>
<accession>A0A8J8WF69</accession>
<evidence type="ECO:0000313" key="2">
    <source>
        <dbReference type="Proteomes" id="UP000770661"/>
    </source>
</evidence>
<dbReference type="OrthoDB" id="6370583at2759"/>
<gene>
    <name evidence="1" type="ORF">GWK47_025469</name>
</gene>
<dbReference type="AlphaFoldDB" id="A0A8J8WF69"/>
<evidence type="ECO:0000313" key="1">
    <source>
        <dbReference type="EMBL" id="KAG0700759.1"/>
    </source>
</evidence>
<reference evidence="1" key="1">
    <citation type="submission" date="2020-07" db="EMBL/GenBank/DDBJ databases">
        <title>The High-quality genome of the commercially important snow crab, Chionoecetes opilio.</title>
        <authorList>
            <person name="Jeong J.-H."/>
            <person name="Ryu S."/>
        </authorList>
    </citation>
    <scope>NUCLEOTIDE SEQUENCE</scope>
    <source>
        <strain evidence="1">MADBK_172401_WGS</strain>
        <tissue evidence="1">Digestive gland</tissue>
    </source>
</reference>
<comment type="caution">
    <text evidence="1">The sequence shown here is derived from an EMBL/GenBank/DDBJ whole genome shotgun (WGS) entry which is preliminary data.</text>
</comment>
<dbReference type="Proteomes" id="UP000770661">
    <property type="component" value="Unassembled WGS sequence"/>
</dbReference>
<organism evidence="1 2">
    <name type="scientific">Chionoecetes opilio</name>
    <name type="common">Atlantic snow crab</name>
    <name type="synonym">Cancer opilio</name>
    <dbReference type="NCBI Taxonomy" id="41210"/>
    <lineage>
        <taxon>Eukaryota</taxon>
        <taxon>Metazoa</taxon>
        <taxon>Ecdysozoa</taxon>
        <taxon>Arthropoda</taxon>
        <taxon>Crustacea</taxon>
        <taxon>Multicrustacea</taxon>
        <taxon>Malacostraca</taxon>
        <taxon>Eumalacostraca</taxon>
        <taxon>Eucarida</taxon>
        <taxon>Decapoda</taxon>
        <taxon>Pleocyemata</taxon>
        <taxon>Brachyura</taxon>
        <taxon>Eubrachyura</taxon>
        <taxon>Majoidea</taxon>
        <taxon>Majidae</taxon>
        <taxon>Chionoecetes</taxon>
    </lineage>
</organism>
<proteinExistence type="predicted"/>